<dbReference type="SUPFAM" id="SSF53300">
    <property type="entry name" value="vWA-like"/>
    <property type="match status" value="1"/>
</dbReference>
<accession>A0A433J3H8</accession>
<dbReference type="RefSeq" id="WP_127002217.1">
    <property type="nucleotide sequence ID" value="NZ_JBNPXW010000019.1"/>
</dbReference>
<dbReference type="AlphaFoldDB" id="A0A433J3H8"/>
<dbReference type="OrthoDB" id="9783818at2"/>
<name>A0A433J3H8_9PROT</name>
<dbReference type="SMART" id="SM00327">
    <property type="entry name" value="VWA"/>
    <property type="match status" value="1"/>
</dbReference>
<feature type="domain" description="VWFA" evidence="3">
    <location>
        <begin position="134"/>
        <end position="349"/>
    </location>
</feature>
<dbReference type="Proteomes" id="UP000280346">
    <property type="component" value="Unassembled WGS sequence"/>
</dbReference>
<dbReference type="InterPro" id="IPR002035">
    <property type="entry name" value="VWF_A"/>
</dbReference>
<evidence type="ECO:0000256" key="1">
    <source>
        <dbReference type="SAM" id="MobiDB-lite"/>
    </source>
</evidence>
<comment type="caution">
    <text evidence="4">The sequence shown here is derived from an EMBL/GenBank/DDBJ whole genome shotgun (WGS) entry which is preliminary data.</text>
</comment>
<dbReference type="Gene3D" id="3.40.50.410">
    <property type="entry name" value="von Willebrand factor, type A domain"/>
    <property type="match status" value="1"/>
</dbReference>
<sequence length="359" mass="37773">MPEGRMPHGRPSGFTAMVPLLAFMALLGVAIGWLALSACSLTLPGIGNLIDACPAPPVAVVASFPDAQAESLRGAVLVDQIGQLERQIALAPFCPAPPPAPVPPASPRPRAEAPPPAPRRAEAPAACPMRRSDRVVLLLDASTSMKFSYALDPAIERRLQVLQDRLKAEGRRPPSPDFAEAMELIRQAERVPGTSRIEIAKQAMTELVDAADPNVAFDLISFAQCGPPRHEGHFSPAQRSALNRAIANTPLRNSTALTAALEALPGLIPRDGATGRPINVVLISDGYDSCGGDPCAAAARLEQARPEINVNVVAISRGIEAIRCVANKTGGQFLQSGDIANLAPLLRAASGQDVPEHCR</sequence>
<keyword evidence="2" id="KW-1133">Transmembrane helix</keyword>
<evidence type="ECO:0000256" key="2">
    <source>
        <dbReference type="SAM" id="Phobius"/>
    </source>
</evidence>
<evidence type="ECO:0000259" key="3">
    <source>
        <dbReference type="PROSITE" id="PS50234"/>
    </source>
</evidence>
<protein>
    <submittedName>
        <fullName evidence="4">VWA domain-containing protein</fullName>
    </submittedName>
</protein>
<feature type="compositionally biased region" description="Pro residues" evidence="1">
    <location>
        <begin position="99"/>
        <end position="118"/>
    </location>
</feature>
<keyword evidence="2" id="KW-0812">Transmembrane</keyword>
<dbReference type="PROSITE" id="PS50234">
    <property type="entry name" value="VWFA"/>
    <property type="match status" value="1"/>
</dbReference>
<reference evidence="4 5" key="1">
    <citation type="submission" date="2018-12" db="EMBL/GenBank/DDBJ databases">
        <authorList>
            <person name="Yang Y."/>
        </authorList>
    </citation>
    <scope>NUCLEOTIDE SEQUENCE [LARGE SCALE GENOMIC DNA]</scope>
    <source>
        <strain evidence="4 5">GSF71</strain>
    </source>
</reference>
<proteinExistence type="predicted"/>
<evidence type="ECO:0000313" key="5">
    <source>
        <dbReference type="Proteomes" id="UP000280346"/>
    </source>
</evidence>
<feature type="region of interest" description="Disordered" evidence="1">
    <location>
        <begin position="99"/>
        <end position="126"/>
    </location>
</feature>
<dbReference type="InterPro" id="IPR036465">
    <property type="entry name" value="vWFA_dom_sf"/>
</dbReference>
<dbReference type="Pfam" id="PF13519">
    <property type="entry name" value="VWA_2"/>
    <property type="match status" value="1"/>
</dbReference>
<keyword evidence="5" id="KW-1185">Reference proteome</keyword>
<evidence type="ECO:0000313" key="4">
    <source>
        <dbReference type="EMBL" id="RUQ66354.1"/>
    </source>
</evidence>
<gene>
    <name evidence="4" type="ORF">EJ913_22835</name>
</gene>
<dbReference type="EMBL" id="RZIJ01000021">
    <property type="protein sequence ID" value="RUQ66354.1"/>
    <property type="molecule type" value="Genomic_DNA"/>
</dbReference>
<organism evidence="4 5">
    <name type="scientific">Azospirillum doebereinerae</name>
    <dbReference type="NCBI Taxonomy" id="92933"/>
    <lineage>
        <taxon>Bacteria</taxon>
        <taxon>Pseudomonadati</taxon>
        <taxon>Pseudomonadota</taxon>
        <taxon>Alphaproteobacteria</taxon>
        <taxon>Rhodospirillales</taxon>
        <taxon>Azospirillaceae</taxon>
        <taxon>Azospirillum</taxon>
    </lineage>
</organism>
<keyword evidence="2" id="KW-0472">Membrane</keyword>
<feature type="transmembrane region" description="Helical" evidence="2">
    <location>
        <begin position="12"/>
        <end position="36"/>
    </location>
</feature>